<accession>A0A830CPE1</accession>
<gene>
    <name evidence="2" type="ORF">PHJA_002313000</name>
</gene>
<comment type="caution">
    <text evidence="2">The sequence shown here is derived from an EMBL/GenBank/DDBJ whole genome shotgun (WGS) entry which is preliminary data.</text>
</comment>
<dbReference type="Proteomes" id="UP000653305">
    <property type="component" value="Unassembled WGS sequence"/>
</dbReference>
<dbReference type="EMBL" id="BMAC01000700">
    <property type="protein sequence ID" value="GFQ01691.1"/>
    <property type="molecule type" value="Genomic_DNA"/>
</dbReference>
<evidence type="ECO:0000313" key="2">
    <source>
        <dbReference type="EMBL" id="GFQ01691.1"/>
    </source>
</evidence>
<name>A0A830CPE1_9LAMI</name>
<protein>
    <submittedName>
        <fullName evidence="2">Very-long-chain 3-oxoacyl-coa reductase 1</fullName>
    </submittedName>
</protein>
<feature type="region of interest" description="Disordered" evidence="1">
    <location>
        <begin position="1"/>
        <end position="51"/>
    </location>
</feature>
<sequence length="51" mass="5708">MGLRQFPPARQKPQEIPVVCPDNGPHGRHRQGLRLSACSKRAQFDSSRAKP</sequence>
<evidence type="ECO:0000256" key="1">
    <source>
        <dbReference type="SAM" id="MobiDB-lite"/>
    </source>
</evidence>
<proteinExistence type="predicted"/>
<dbReference type="AlphaFoldDB" id="A0A830CPE1"/>
<keyword evidence="3" id="KW-1185">Reference proteome</keyword>
<reference evidence="2" key="1">
    <citation type="submission" date="2020-07" db="EMBL/GenBank/DDBJ databases">
        <title>Ethylene signaling mediates host invasion by parasitic plants.</title>
        <authorList>
            <person name="Yoshida S."/>
        </authorList>
    </citation>
    <scope>NUCLEOTIDE SEQUENCE</scope>
    <source>
        <strain evidence="2">Okayama</strain>
    </source>
</reference>
<evidence type="ECO:0000313" key="3">
    <source>
        <dbReference type="Proteomes" id="UP000653305"/>
    </source>
</evidence>
<organism evidence="2 3">
    <name type="scientific">Phtheirospermum japonicum</name>
    <dbReference type="NCBI Taxonomy" id="374723"/>
    <lineage>
        <taxon>Eukaryota</taxon>
        <taxon>Viridiplantae</taxon>
        <taxon>Streptophyta</taxon>
        <taxon>Embryophyta</taxon>
        <taxon>Tracheophyta</taxon>
        <taxon>Spermatophyta</taxon>
        <taxon>Magnoliopsida</taxon>
        <taxon>eudicotyledons</taxon>
        <taxon>Gunneridae</taxon>
        <taxon>Pentapetalae</taxon>
        <taxon>asterids</taxon>
        <taxon>lamiids</taxon>
        <taxon>Lamiales</taxon>
        <taxon>Orobanchaceae</taxon>
        <taxon>Orobanchaceae incertae sedis</taxon>
        <taxon>Phtheirospermum</taxon>
    </lineage>
</organism>